<name>A0AAE7XSW4_9CAUD</name>
<dbReference type="EMBL" id="MZ443786">
    <property type="protein sequence ID" value="QZE59408.1"/>
    <property type="molecule type" value="Genomic_DNA"/>
</dbReference>
<evidence type="ECO:0000313" key="1">
    <source>
        <dbReference type="EMBL" id="QZE59408.1"/>
    </source>
</evidence>
<organism evidence="1 2">
    <name type="scientific">Erwinia phage pEa_SNUABM_2</name>
    <dbReference type="NCBI Taxonomy" id="2869547"/>
    <lineage>
        <taxon>Viruses</taxon>
        <taxon>Duplodnaviria</taxon>
        <taxon>Heunggongvirae</taxon>
        <taxon>Uroviricota</taxon>
        <taxon>Caudoviricetes</taxon>
        <taxon>Alexandravirus</taxon>
        <taxon>Alexandravirus SNUABM2</taxon>
    </lineage>
</organism>
<protein>
    <submittedName>
        <fullName evidence="1">Uncharacterized protein</fullName>
    </submittedName>
</protein>
<sequence length="118" mass="13465">MEFRTEYNLTLSISAGRLLVKALVDYMNGVMADGAGPNLPSVFEVPGVLRIDNLVLIETHSYMQVPNPVRTIVPPAYFWQQEQRYPYRHDPRSAALTDEHSLNVKFVVWQRSTESVNT</sequence>
<dbReference type="Proteomes" id="UP000827974">
    <property type="component" value="Segment"/>
</dbReference>
<evidence type="ECO:0000313" key="2">
    <source>
        <dbReference type="Proteomes" id="UP000827974"/>
    </source>
</evidence>
<proteinExistence type="predicted"/>
<keyword evidence="2" id="KW-1185">Reference proteome</keyword>
<accession>A0AAE7XSW4</accession>
<reference evidence="1 2" key="1">
    <citation type="submission" date="2021-06" db="EMBL/GenBank/DDBJ databases">
        <title>Complete genome sequence of Erwinia phage pEa_SNUABM_2.</title>
        <authorList>
            <person name="Kim S.G."/>
            <person name="Park S.C."/>
        </authorList>
    </citation>
    <scope>NUCLEOTIDE SEQUENCE [LARGE SCALE GENOMIC DNA]</scope>
</reference>
<gene>
    <name evidence="1" type="ORF">pEaSNUABM2_00164</name>
</gene>